<evidence type="ECO:0000313" key="3">
    <source>
        <dbReference type="EMBL" id="MDN7128887.1"/>
    </source>
</evidence>
<dbReference type="AlphaFoldDB" id="A0AAW7QU29"/>
<feature type="coiled-coil region" evidence="1">
    <location>
        <begin position="70"/>
        <end position="113"/>
    </location>
</feature>
<dbReference type="Proteomes" id="UP001169492">
    <property type="component" value="Unassembled WGS sequence"/>
</dbReference>
<comment type="caution">
    <text evidence="2">The sequence shown here is derived from an EMBL/GenBank/DDBJ whole genome shotgun (WGS) entry which is preliminary data.</text>
</comment>
<keyword evidence="1" id="KW-0175">Coiled coil</keyword>
<dbReference type="EMBL" id="JAGGJC010000001">
    <property type="protein sequence ID" value="MDN7128887.1"/>
    <property type="molecule type" value="Genomic_DNA"/>
</dbReference>
<dbReference type="InterPro" id="IPR010890">
    <property type="entry name" value="PriC"/>
</dbReference>
<dbReference type="Proteomes" id="UP001169491">
    <property type="component" value="Unassembled WGS sequence"/>
</dbReference>
<accession>A0AAW7QU29</accession>
<reference evidence="4 5" key="1">
    <citation type="submission" date="2021-03" db="EMBL/GenBank/DDBJ databases">
        <title>Pseudidiomarina terrestris, a new bacterium isolated from saline soil.</title>
        <authorList>
            <person name="Galisteo C."/>
            <person name="De La Haba R."/>
            <person name="Sanchez-Porro C."/>
            <person name="Ventosa A."/>
        </authorList>
    </citation>
    <scope>NUCLEOTIDE SEQUENCE [LARGE SCALE GENOMIC DNA]</scope>
    <source>
        <strain evidence="2 5">1APP75-32.1</strain>
        <strain evidence="4">1APR75-15</strain>
        <strain evidence="3">1ASR75-15</strain>
    </source>
</reference>
<sequence>MLCILITTDKPQSGALTMPQELQNATLRLRQQLKVMRGQIDALSVSEEEFKDWFDQQLFKVTHSQPGDYITEIEGNIRQLERTSNVENQRWLAERIEQQMLALQRALRCFARKP</sequence>
<organism evidence="2 5">
    <name type="scientific">Pseudidiomarina terrestris</name>
    <dbReference type="NCBI Taxonomy" id="2820060"/>
    <lineage>
        <taxon>Bacteria</taxon>
        <taxon>Pseudomonadati</taxon>
        <taxon>Pseudomonadota</taxon>
        <taxon>Gammaproteobacteria</taxon>
        <taxon>Alteromonadales</taxon>
        <taxon>Idiomarinaceae</taxon>
        <taxon>Pseudidiomarina</taxon>
    </lineage>
</organism>
<dbReference type="EMBL" id="JAGGJB010000001">
    <property type="protein sequence ID" value="MDN7123388.1"/>
    <property type="molecule type" value="Genomic_DNA"/>
</dbReference>
<dbReference type="InterPro" id="IPR038338">
    <property type="entry name" value="PriC_sf"/>
</dbReference>
<keyword evidence="4" id="KW-1185">Reference proteome</keyword>
<evidence type="ECO:0000313" key="5">
    <source>
        <dbReference type="Proteomes" id="UP001169492"/>
    </source>
</evidence>
<dbReference type="Pfam" id="PF07445">
    <property type="entry name" value="PriC"/>
    <property type="match status" value="1"/>
</dbReference>
<dbReference type="Gene3D" id="1.20.1270.340">
    <property type="match status" value="1"/>
</dbReference>
<gene>
    <name evidence="2" type="ORF">J6I90_00665</name>
    <name evidence="3" type="ORF">J6I92_03240</name>
</gene>
<dbReference type="RefSeq" id="WP_301719986.1">
    <property type="nucleotide sequence ID" value="NZ_JAGGJB010000001.1"/>
</dbReference>
<proteinExistence type="predicted"/>
<evidence type="ECO:0000256" key="1">
    <source>
        <dbReference type="SAM" id="Coils"/>
    </source>
</evidence>
<protein>
    <submittedName>
        <fullName evidence="2">Primosomal replication protein</fullName>
    </submittedName>
</protein>
<evidence type="ECO:0000313" key="4">
    <source>
        <dbReference type="Proteomes" id="UP001169491"/>
    </source>
</evidence>
<name>A0AAW7QU29_9GAMM</name>
<evidence type="ECO:0000313" key="2">
    <source>
        <dbReference type="EMBL" id="MDN7123388.1"/>
    </source>
</evidence>